<feature type="transmembrane region" description="Helical" evidence="2">
    <location>
        <begin position="271"/>
        <end position="290"/>
    </location>
</feature>
<feature type="compositionally biased region" description="Low complexity" evidence="1">
    <location>
        <begin position="916"/>
        <end position="925"/>
    </location>
</feature>
<sequence length="1244" mass="130009">MTLPKLLRRSTGRAAAGLPRSAADADAEPRSSASQPSRPSQPRRLPYRLWFARRAYYADLVLLTLDFVIACFFYWTTILYNASCAGNGAEGAHDNGSGGRGPAAAGLLQALQPPLDPAARRVDAVLTGFPCNARYSQQLLYTLRTGAAIDPRVRLRLGDYPTAALLLTQPLTLALALAAPVLYERFRSGLAIANVVLPELCLLVSAAWTPAAGLLRVLSTQFLIGERRRIGRMFLVWRSVVVYRQLLYTLRTGAAIDPRVRLRLGDYPTAALLLTQPLTLALALAAPVLYERFRSGLAIANVVLPELCLLVSAAWTPAAGLLRVLSTQFLIGERRRIGRMFLVWRSVVVYRLPAVDQLIVGLCQWTLSVASTVAIDRRMQLDQQQPHLLTALASQCVTIVVLPYIVLSIWERRRLRPLYAAAACGGGDGGGGDGGGGEGQSQDLQRRQEQQEYQEQQQRQRQCGGAGGGIDDRSKGGSGGDGGGSYQAVGARSGGSPETESGAGDGEGTDVRLRSLVTVRGCVQLLMLVRVGLQDQEEGGPDQHQQQGQAGDQELHVWLAPVAAEAAGGGGVDERAVRDSIVQTIAQAAAGDAGVSDVYELPADAATGGGDGSGGAFVWPPALPLAAAAAEGAATAAPPGRGAEVLVLLPARLLRGRRGARCIVAGPMGHFAGPMGRLEAHLHLDEQVELEPLVGVAVTAATAEDYGEEESYRAARVTLPPSVAQAPGALLLQLLTLQAEGPAGSDLYGAAASGSAAAAFAAPPAEAVEGTPLGTVPLLVLPDASAREVCNLYDGILGADAVRALERTLRPLATPSAGTSPPGQPPPPPPQEPYPAEALAASVADVLTSNVSAFAWDLGEVMLLLNLPGSSGADDAMGTEVAATVAAGVLHFLSDQGLAACLSDARRAMRNAGLLPTEEQQQQPSDEPEVATVLLPSQPNGNESDSGGGSGDARGASGAEAYPPRAGPQPPSAVLPLLQHGREPAPRAGASQPHLPPRAEPAAPASSTRAALLGFAPPPLVAHLQRFKAVLTVRLDYLGLALWPLCAAAVLLIPYREGEAADEHQDGSCGFGGELGGGVFGSGSGGGSCVPRLGGGRSSAHVWRLRVLLRLLHLASVAAPLTLALLTSLRSRRRNSLLLLYGLLGIAAMAAVAVPVPDPWVIPNSRLSTQWLLRGLLGPFRPQLSPYLELWVVLAGLLPVFFVSLRFFGGWRAPAVAVAAGYALGRMALSFATDALARRRPLRS</sequence>
<feature type="transmembrane region" description="Helical" evidence="2">
    <location>
        <begin position="1138"/>
        <end position="1156"/>
    </location>
</feature>
<keyword evidence="2" id="KW-0472">Membrane</keyword>
<proteinExistence type="predicted"/>
<protein>
    <submittedName>
        <fullName evidence="3">Uncharacterized protein</fullName>
    </submittedName>
</protein>
<feature type="transmembrane region" description="Helical" evidence="2">
    <location>
        <begin position="1107"/>
        <end position="1126"/>
    </location>
</feature>
<dbReference type="Proteomes" id="UP000075714">
    <property type="component" value="Unassembled WGS sequence"/>
</dbReference>
<feature type="transmembrane region" description="Helical" evidence="2">
    <location>
        <begin position="163"/>
        <end position="183"/>
    </location>
</feature>
<keyword evidence="4" id="KW-1185">Reference proteome</keyword>
<feature type="region of interest" description="Disordered" evidence="1">
    <location>
        <begin position="812"/>
        <end position="835"/>
    </location>
</feature>
<organism evidence="3 4">
    <name type="scientific">Gonium pectorale</name>
    <name type="common">Green alga</name>
    <dbReference type="NCBI Taxonomy" id="33097"/>
    <lineage>
        <taxon>Eukaryota</taxon>
        <taxon>Viridiplantae</taxon>
        <taxon>Chlorophyta</taxon>
        <taxon>core chlorophytes</taxon>
        <taxon>Chlorophyceae</taxon>
        <taxon>CS clade</taxon>
        <taxon>Chlamydomonadales</taxon>
        <taxon>Volvocaceae</taxon>
        <taxon>Gonium</taxon>
    </lineage>
</organism>
<evidence type="ECO:0000313" key="3">
    <source>
        <dbReference type="EMBL" id="KXZ52457.1"/>
    </source>
</evidence>
<name>A0A150GRM2_GONPE</name>
<feature type="region of interest" description="Disordered" evidence="1">
    <location>
        <begin position="916"/>
        <end position="1006"/>
    </location>
</feature>
<feature type="compositionally biased region" description="Basic residues" evidence="1">
    <location>
        <begin position="1"/>
        <end position="11"/>
    </location>
</feature>
<feature type="compositionally biased region" description="Pro residues" evidence="1">
    <location>
        <begin position="822"/>
        <end position="833"/>
    </location>
</feature>
<keyword evidence="2" id="KW-1133">Transmembrane helix</keyword>
<evidence type="ECO:0000256" key="1">
    <source>
        <dbReference type="SAM" id="MobiDB-lite"/>
    </source>
</evidence>
<reference evidence="4" key="1">
    <citation type="journal article" date="2016" name="Nat. Commun.">
        <title>The Gonium pectorale genome demonstrates co-option of cell cycle regulation during the evolution of multicellularity.</title>
        <authorList>
            <person name="Hanschen E.R."/>
            <person name="Marriage T.N."/>
            <person name="Ferris P.J."/>
            <person name="Hamaji T."/>
            <person name="Toyoda A."/>
            <person name="Fujiyama A."/>
            <person name="Neme R."/>
            <person name="Noguchi H."/>
            <person name="Minakuchi Y."/>
            <person name="Suzuki M."/>
            <person name="Kawai-Toyooka H."/>
            <person name="Smith D.R."/>
            <person name="Sparks H."/>
            <person name="Anderson J."/>
            <person name="Bakaric R."/>
            <person name="Luria V."/>
            <person name="Karger A."/>
            <person name="Kirschner M.W."/>
            <person name="Durand P.M."/>
            <person name="Michod R.E."/>
            <person name="Nozaki H."/>
            <person name="Olson B.J."/>
        </authorList>
    </citation>
    <scope>NUCLEOTIDE SEQUENCE [LARGE SCALE GENOMIC DNA]</scope>
    <source>
        <strain evidence="4">NIES-2863</strain>
    </source>
</reference>
<accession>A0A150GRM2</accession>
<feature type="compositionally biased region" description="Gly residues" evidence="1">
    <location>
        <begin position="429"/>
        <end position="439"/>
    </location>
</feature>
<feature type="transmembrane region" description="Helical" evidence="2">
    <location>
        <begin position="387"/>
        <end position="407"/>
    </location>
</feature>
<feature type="compositionally biased region" description="Gly residues" evidence="1">
    <location>
        <begin position="476"/>
        <end position="485"/>
    </location>
</feature>
<dbReference type="EMBL" id="LSYV01000010">
    <property type="protein sequence ID" value="KXZ52457.1"/>
    <property type="molecule type" value="Genomic_DNA"/>
</dbReference>
<dbReference type="AlphaFoldDB" id="A0A150GRM2"/>
<feature type="region of interest" description="Disordered" evidence="1">
    <location>
        <begin position="1"/>
        <end position="42"/>
    </location>
</feature>
<comment type="caution">
    <text evidence="3">The sequence shown here is derived from an EMBL/GenBank/DDBJ whole genome shotgun (WGS) entry which is preliminary data.</text>
</comment>
<feature type="transmembrane region" description="Helical" evidence="2">
    <location>
        <begin position="302"/>
        <end position="326"/>
    </location>
</feature>
<gene>
    <name evidence="3" type="ORF">GPECTOR_9g501</name>
</gene>
<feature type="region of interest" description="Disordered" evidence="1">
    <location>
        <begin position="429"/>
        <end position="509"/>
    </location>
</feature>
<feature type="transmembrane region" description="Helical" evidence="2">
    <location>
        <begin position="195"/>
        <end position="218"/>
    </location>
</feature>
<feature type="transmembrane region" description="Helical" evidence="2">
    <location>
        <begin position="1190"/>
        <end position="1208"/>
    </location>
</feature>
<feature type="transmembrane region" description="Helical" evidence="2">
    <location>
        <begin position="56"/>
        <end position="75"/>
    </location>
</feature>
<dbReference type="OrthoDB" id="550381at2759"/>
<evidence type="ECO:0000256" key="2">
    <source>
        <dbReference type="SAM" id="Phobius"/>
    </source>
</evidence>
<keyword evidence="2" id="KW-0812">Transmembrane</keyword>
<evidence type="ECO:0000313" key="4">
    <source>
        <dbReference type="Proteomes" id="UP000075714"/>
    </source>
</evidence>
<feature type="transmembrane region" description="Helical" evidence="2">
    <location>
        <begin position="347"/>
        <end position="367"/>
    </location>
</feature>
<feature type="compositionally biased region" description="Low complexity" evidence="1">
    <location>
        <begin position="451"/>
        <end position="463"/>
    </location>
</feature>
<feature type="compositionally biased region" description="Low complexity" evidence="1">
    <location>
        <begin position="30"/>
        <end position="42"/>
    </location>
</feature>